<dbReference type="SUPFAM" id="SSF160719">
    <property type="entry name" value="gpW/gp25-like"/>
    <property type="match status" value="1"/>
</dbReference>
<protein>
    <submittedName>
        <fullName evidence="1">Uncharacterized protein</fullName>
    </submittedName>
</protein>
<dbReference type="RefSeq" id="WP_224041660.1">
    <property type="nucleotide sequence ID" value="NZ_CAJZAH010000002.1"/>
</dbReference>
<name>A0ABN7YHU3_9BURK</name>
<dbReference type="Pfam" id="PF10934">
    <property type="entry name" value="Sheath_initiator"/>
    <property type="match status" value="1"/>
</dbReference>
<reference evidence="1 2" key="1">
    <citation type="submission" date="2021-08" db="EMBL/GenBank/DDBJ databases">
        <authorList>
            <person name="Peeters C."/>
        </authorList>
    </citation>
    <scope>NUCLEOTIDE SEQUENCE [LARGE SCALE GENOMIC DNA]</scope>
    <source>
        <strain evidence="1 2">LMG 21510</strain>
    </source>
</reference>
<dbReference type="Proteomes" id="UP000721236">
    <property type="component" value="Unassembled WGS sequence"/>
</dbReference>
<gene>
    <name evidence="1" type="ORF">LMG21510_02142</name>
</gene>
<proteinExistence type="predicted"/>
<accession>A0ABN7YHU3</accession>
<keyword evidence="2" id="KW-1185">Reference proteome</keyword>
<comment type="caution">
    <text evidence="1">The sequence shown here is derived from an EMBL/GenBank/DDBJ whole genome shotgun (WGS) entry which is preliminary data.</text>
</comment>
<dbReference type="EMBL" id="CAJZAH010000002">
    <property type="protein sequence ID" value="CAG9173044.1"/>
    <property type="molecule type" value="Genomic_DNA"/>
</dbReference>
<evidence type="ECO:0000313" key="1">
    <source>
        <dbReference type="EMBL" id="CAG9173044.1"/>
    </source>
</evidence>
<sequence length="124" mass="13561">MTIDIALTPGHTLEISPLGDLVLVDGAERIAQQIKVTLLAFLGEWFLDETFGVPYLDAVLVKSPDRAQLEAIFRARIAAVPGVTLVRRIDLLVDRAGRTLEVEFEADTTEGLVARRYTLSGKVA</sequence>
<dbReference type="InterPro" id="IPR020288">
    <property type="entry name" value="Sheath_initiator"/>
</dbReference>
<evidence type="ECO:0000313" key="2">
    <source>
        <dbReference type="Proteomes" id="UP000721236"/>
    </source>
</evidence>
<organism evidence="1 2">
    <name type="scientific">Cupriavidus respiraculi</name>
    <dbReference type="NCBI Taxonomy" id="195930"/>
    <lineage>
        <taxon>Bacteria</taxon>
        <taxon>Pseudomonadati</taxon>
        <taxon>Pseudomonadota</taxon>
        <taxon>Betaproteobacteria</taxon>
        <taxon>Burkholderiales</taxon>
        <taxon>Burkholderiaceae</taxon>
        <taxon>Cupriavidus</taxon>
    </lineage>
</organism>